<evidence type="ECO:0000313" key="11">
    <source>
        <dbReference type="Proteomes" id="UP000541610"/>
    </source>
</evidence>
<dbReference type="InterPro" id="IPR027640">
    <property type="entry name" value="Kinesin-like_fam"/>
</dbReference>
<dbReference type="Proteomes" id="UP000541610">
    <property type="component" value="Unassembled WGS sequence"/>
</dbReference>
<evidence type="ECO:0000259" key="9">
    <source>
        <dbReference type="PROSITE" id="PS50067"/>
    </source>
</evidence>
<keyword evidence="7" id="KW-0493">Microtubule</keyword>
<dbReference type="SMART" id="SM00129">
    <property type="entry name" value="KISc"/>
    <property type="match status" value="1"/>
</dbReference>
<dbReference type="GO" id="GO:0008017">
    <property type="term" value="F:microtubule binding"/>
    <property type="evidence" value="ECO:0007669"/>
    <property type="project" value="InterPro"/>
</dbReference>
<dbReference type="PROSITE" id="PS00411">
    <property type="entry name" value="KINESIN_MOTOR_1"/>
    <property type="match status" value="1"/>
</dbReference>
<comment type="subcellular location">
    <subcellularLocation>
        <location evidence="1">Cytoplasm</location>
    </subcellularLocation>
</comment>
<dbReference type="InterPro" id="IPR019821">
    <property type="entry name" value="Kinesin_motor_CS"/>
</dbReference>
<organism evidence="10 11">
    <name type="scientific">Perkinsus olseni</name>
    <name type="common">Perkinsus atlanticus</name>
    <dbReference type="NCBI Taxonomy" id="32597"/>
    <lineage>
        <taxon>Eukaryota</taxon>
        <taxon>Sar</taxon>
        <taxon>Alveolata</taxon>
        <taxon>Perkinsozoa</taxon>
        <taxon>Perkinsea</taxon>
        <taxon>Perkinsida</taxon>
        <taxon>Perkinsidae</taxon>
        <taxon>Perkinsus</taxon>
    </lineage>
</organism>
<feature type="region of interest" description="Disordered" evidence="8">
    <location>
        <begin position="529"/>
        <end position="561"/>
    </location>
</feature>
<dbReference type="PROSITE" id="PS50067">
    <property type="entry name" value="KINESIN_MOTOR_2"/>
    <property type="match status" value="1"/>
</dbReference>
<dbReference type="InterPro" id="IPR036961">
    <property type="entry name" value="Kinesin_motor_dom_sf"/>
</dbReference>
<reference evidence="10 11" key="1">
    <citation type="submission" date="2020-04" db="EMBL/GenBank/DDBJ databases">
        <title>Perkinsus olseni comparative genomics.</title>
        <authorList>
            <person name="Bogema D.R."/>
        </authorList>
    </citation>
    <scope>NUCLEOTIDE SEQUENCE [LARGE SCALE GENOMIC DNA]</scope>
    <source>
        <strain evidence="10">00978-12</strain>
    </source>
</reference>
<dbReference type="PRINTS" id="PR00380">
    <property type="entry name" value="KINESINHEAVY"/>
</dbReference>
<dbReference type="EMBL" id="JABANP010000003">
    <property type="protein sequence ID" value="KAF4697395.1"/>
    <property type="molecule type" value="Genomic_DNA"/>
</dbReference>
<dbReference type="Pfam" id="PF00225">
    <property type="entry name" value="Kinesin"/>
    <property type="match status" value="1"/>
</dbReference>
<dbReference type="GO" id="GO:0051231">
    <property type="term" value="P:spindle elongation"/>
    <property type="evidence" value="ECO:0007669"/>
    <property type="project" value="TreeGrafter"/>
</dbReference>
<accession>A0A7J6PMM8</accession>
<evidence type="ECO:0000256" key="3">
    <source>
        <dbReference type="ARBA" id="ARBA00022741"/>
    </source>
</evidence>
<dbReference type="InterPro" id="IPR027417">
    <property type="entry name" value="P-loop_NTPase"/>
</dbReference>
<feature type="compositionally biased region" description="Basic and acidic residues" evidence="8">
    <location>
        <begin position="529"/>
        <end position="557"/>
    </location>
</feature>
<keyword evidence="6 7" id="KW-0505">Motor protein</keyword>
<comment type="caution">
    <text evidence="10">The sequence shown here is derived from an EMBL/GenBank/DDBJ whole genome shotgun (WGS) entry which is preliminary data.</text>
</comment>
<proteinExistence type="inferred from homology"/>
<dbReference type="GO" id="GO:0005737">
    <property type="term" value="C:cytoplasm"/>
    <property type="evidence" value="ECO:0007669"/>
    <property type="project" value="UniProtKB-SubCell"/>
</dbReference>
<evidence type="ECO:0000256" key="7">
    <source>
        <dbReference type="RuleBase" id="RU000394"/>
    </source>
</evidence>
<evidence type="ECO:0000256" key="1">
    <source>
        <dbReference type="ARBA" id="ARBA00004496"/>
    </source>
</evidence>
<dbReference type="PANTHER" id="PTHR47969:SF15">
    <property type="entry name" value="CHROMOSOME-ASSOCIATED KINESIN KIF4A-RELATED"/>
    <property type="match status" value="1"/>
</dbReference>
<dbReference type="Gene3D" id="3.40.850.10">
    <property type="entry name" value="Kinesin motor domain"/>
    <property type="match status" value="1"/>
</dbReference>
<dbReference type="GO" id="GO:0005875">
    <property type="term" value="C:microtubule associated complex"/>
    <property type="evidence" value="ECO:0007669"/>
    <property type="project" value="TreeGrafter"/>
</dbReference>
<evidence type="ECO:0000256" key="2">
    <source>
        <dbReference type="ARBA" id="ARBA00022490"/>
    </source>
</evidence>
<keyword evidence="5" id="KW-0175">Coiled coil</keyword>
<keyword evidence="2" id="KW-0963">Cytoplasm</keyword>
<dbReference type="InterPro" id="IPR001752">
    <property type="entry name" value="Kinesin_motor_dom"/>
</dbReference>
<name>A0A7J6PMM8_PEROL</name>
<gene>
    <name evidence="10" type="ORF">FOZ60_007480</name>
</gene>
<sequence length="869" mass="95883">MGLNGAGVSVHFAAEKFCCLESRGERVRSILCVQRLAMPGTPSTTHSSHRLSDECVKVVVRSRPELPSDNRSHCVEKPNQSLTAQFGLPSPDEPGAGASPWYGVTGSGKTYTMMGNTENKGLIPQSFGELFYKLKTRPGSSISVSFLEIYGKKLVDLFNTEARAASVAGSAATLEICGNSTRIHVRGIKEILVKNEFSKMGARCCTSGQTECNESSSRSHAVFTINFTSSAGRRSKLVMIDLAGSENVKRSKVNKDGVKEAGEINTSLSVLGRVVEALNNGSSHVPYRESLLTRLLQDSLGGNCKTCMIATINPERRNENEYRQTMNTLQFALRMSKVVNRPRIATIDSTEKRGSLSSTAFNQQELEETMTRTMEELKTEFKGWRENLENLVGRNNRASLAELEEVKRVHRENMGAKEQHIEDVKASYCLKVQLEAARTELQRLHAGMLERSQEAERHMEEINEKHRMEMRKLHDELVSVTAAAASNREAAARLEAELIEARSQASGSPELLSELEAQRAEVRRLSAELESMTGERDDALNEEKALSSKTEEERSVLEEMVDPPNSDALECMRNHYERIVLELRQREAHLCEELSRARELWTQSQSELCRQGSTDLLSRLPRALPSPTRPIGLEQASGGPLDPKLMGSVDRLEAHISRCGGDHSLPGAEKAIARELKHIYDGASASPEELYPAVYHLLVRVSNPGRSETLSTCIAGGEGGAVYRFMGLLIVSGVHSPRIADEDLLDVDGAVVQEVAELVLQVMCANAGHADTYKHCVLLLETLLASVQHSDSCKSVLRDHPHLQRALVAARDALRNRVTTPEMILGKASVSEDVGENTKMALQRVEADDDNTVYRGLVRLGRFFGVELE</sequence>
<evidence type="ECO:0000256" key="8">
    <source>
        <dbReference type="SAM" id="MobiDB-lite"/>
    </source>
</evidence>
<dbReference type="GO" id="GO:0005874">
    <property type="term" value="C:microtubule"/>
    <property type="evidence" value="ECO:0007669"/>
    <property type="project" value="UniProtKB-KW"/>
</dbReference>
<evidence type="ECO:0000256" key="4">
    <source>
        <dbReference type="ARBA" id="ARBA00022840"/>
    </source>
</evidence>
<keyword evidence="3 6" id="KW-0547">Nucleotide-binding</keyword>
<feature type="domain" description="Kinesin motor" evidence="9">
    <location>
        <begin position="102"/>
        <end position="338"/>
    </location>
</feature>
<dbReference type="AlphaFoldDB" id="A0A7J6PMM8"/>
<evidence type="ECO:0000256" key="6">
    <source>
        <dbReference type="PROSITE-ProRule" id="PRU00283"/>
    </source>
</evidence>
<dbReference type="GO" id="GO:0007018">
    <property type="term" value="P:microtubule-based movement"/>
    <property type="evidence" value="ECO:0007669"/>
    <property type="project" value="InterPro"/>
</dbReference>
<evidence type="ECO:0000313" key="10">
    <source>
        <dbReference type="EMBL" id="KAF4697395.1"/>
    </source>
</evidence>
<dbReference type="GO" id="GO:0005524">
    <property type="term" value="F:ATP binding"/>
    <property type="evidence" value="ECO:0007669"/>
    <property type="project" value="UniProtKB-UniRule"/>
</dbReference>
<dbReference type="OrthoDB" id="3176171at2759"/>
<feature type="binding site" evidence="6">
    <location>
        <begin position="103"/>
        <end position="110"/>
    </location>
    <ligand>
        <name>ATP</name>
        <dbReference type="ChEBI" id="CHEBI:30616"/>
    </ligand>
</feature>
<dbReference type="GO" id="GO:0007052">
    <property type="term" value="P:mitotic spindle organization"/>
    <property type="evidence" value="ECO:0007669"/>
    <property type="project" value="TreeGrafter"/>
</dbReference>
<dbReference type="GO" id="GO:0003777">
    <property type="term" value="F:microtubule motor activity"/>
    <property type="evidence" value="ECO:0007669"/>
    <property type="project" value="InterPro"/>
</dbReference>
<dbReference type="SUPFAM" id="SSF52540">
    <property type="entry name" value="P-loop containing nucleoside triphosphate hydrolases"/>
    <property type="match status" value="1"/>
</dbReference>
<evidence type="ECO:0000256" key="5">
    <source>
        <dbReference type="ARBA" id="ARBA00023054"/>
    </source>
</evidence>
<dbReference type="PANTHER" id="PTHR47969">
    <property type="entry name" value="CHROMOSOME-ASSOCIATED KINESIN KIF4A-RELATED"/>
    <property type="match status" value="1"/>
</dbReference>
<protein>
    <recommendedName>
        <fullName evidence="7">Kinesin-like protein</fullName>
    </recommendedName>
</protein>
<keyword evidence="4 6" id="KW-0067">ATP-binding</keyword>
<comment type="similarity">
    <text evidence="6 7">Belongs to the TRAFAC class myosin-kinesin ATPase superfamily. Kinesin family.</text>
</comment>